<proteinExistence type="inferred from homology"/>
<dbReference type="InterPro" id="IPR001087">
    <property type="entry name" value="GDSL"/>
</dbReference>
<protein>
    <recommendedName>
        <fullName evidence="6">GDSL esterase/lipase</fullName>
    </recommendedName>
</protein>
<comment type="similarity">
    <text evidence="1">Belongs to the 'GDSL' lipolytic enzyme family.</text>
</comment>
<dbReference type="PANTHER" id="PTHR45648:SF5">
    <property type="entry name" value="OS04G0577300 PROTEIN"/>
    <property type="match status" value="1"/>
</dbReference>
<keyword evidence="3" id="KW-0732">Signal</keyword>
<feature type="signal peptide" evidence="3">
    <location>
        <begin position="1"/>
        <end position="25"/>
    </location>
</feature>
<dbReference type="Gene3D" id="3.40.50.1110">
    <property type="entry name" value="SGNH hydrolase"/>
    <property type="match status" value="1"/>
</dbReference>
<evidence type="ECO:0000313" key="4">
    <source>
        <dbReference type="EMBL" id="KAL3694131.1"/>
    </source>
</evidence>
<evidence type="ECO:0000256" key="1">
    <source>
        <dbReference type="ARBA" id="ARBA00008668"/>
    </source>
</evidence>
<dbReference type="GO" id="GO:0016787">
    <property type="term" value="F:hydrolase activity"/>
    <property type="evidence" value="ECO:0007669"/>
    <property type="project" value="UniProtKB-KW"/>
</dbReference>
<gene>
    <name evidence="4" type="ORF">R1sor_007782</name>
</gene>
<dbReference type="CDD" id="cd01837">
    <property type="entry name" value="SGNH_plant_lipase_like"/>
    <property type="match status" value="1"/>
</dbReference>
<evidence type="ECO:0000256" key="2">
    <source>
        <dbReference type="ARBA" id="ARBA00022801"/>
    </source>
</evidence>
<dbReference type="SUPFAM" id="SSF52266">
    <property type="entry name" value="SGNH hydrolase"/>
    <property type="match status" value="1"/>
</dbReference>
<evidence type="ECO:0000313" key="5">
    <source>
        <dbReference type="Proteomes" id="UP001633002"/>
    </source>
</evidence>
<dbReference type="InterPro" id="IPR051058">
    <property type="entry name" value="GDSL_Est/Lipase"/>
</dbReference>
<dbReference type="Proteomes" id="UP001633002">
    <property type="component" value="Unassembled WGS sequence"/>
</dbReference>
<dbReference type="InterPro" id="IPR008265">
    <property type="entry name" value="Lipase_GDSL_AS"/>
</dbReference>
<organism evidence="4 5">
    <name type="scientific">Riccia sorocarpa</name>
    <dbReference type="NCBI Taxonomy" id="122646"/>
    <lineage>
        <taxon>Eukaryota</taxon>
        <taxon>Viridiplantae</taxon>
        <taxon>Streptophyta</taxon>
        <taxon>Embryophyta</taxon>
        <taxon>Marchantiophyta</taxon>
        <taxon>Marchantiopsida</taxon>
        <taxon>Marchantiidae</taxon>
        <taxon>Marchantiales</taxon>
        <taxon>Ricciaceae</taxon>
        <taxon>Riccia</taxon>
    </lineage>
</organism>
<dbReference type="EMBL" id="JBJQOH010000003">
    <property type="protein sequence ID" value="KAL3694131.1"/>
    <property type="molecule type" value="Genomic_DNA"/>
</dbReference>
<comment type="caution">
    <text evidence="4">The sequence shown here is derived from an EMBL/GenBank/DDBJ whole genome shotgun (WGS) entry which is preliminary data.</text>
</comment>
<keyword evidence="2" id="KW-0378">Hydrolase</keyword>
<keyword evidence="5" id="KW-1185">Reference proteome</keyword>
<dbReference type="InterPro" id="IPR036514">
    <property type="entry name" value="SGNH_hydro_sf"/>
</dbReference>
<dbReference type="PANTHER" id="PTHR45648">
    <property type="entry name" value="GDSL LIPASE/ACYLHYDROLASE FAMILY PROTEIN (AFU_ORTHOLOGUE AFUA_4G14700)"/>
    <property type="match status" value="1"/>
</dbReference>
<evidence type="ECO:0008006" key="6">
    <source>
        <dbReference type="Google" id="ProtNLM"/>
    </source>
</evidence>
<feature type="chain" id="PRO_5044838077" description="GDSL esterase/lipase" evidence="3">
    <location>
        <begin position="26"/>
        <end position="421"/>
    </location>
</feature>
<accession>A0ABD3HTL8</accession>
<reference evidence="4 5" key="1">
    <citation type="submission" date="2024-09" db="EMBL/GenBank/DDBJ databases">
        <title>Chromosome-scale assembly of Riccia sorocarpa.</title>
        <authorList>
            <person name="Paukszto L."/>
        </authorList>
    </citation>
    <scope>NUCLEOTIDE SEQUENCE [LARGE SCALE GENOMIC DNA]</scope>
    <source>
        <strain evidence="4">LP-2024</strain>
        <tissue evidence="4">Aerial parts of the thallus</tissue>
    </source>
</reference>
<dbReference type="PROSITE" id="PS01098">
    <property type="entry name" value="LIPASE_GDSL_SER"/>
    <property type="match status" value="1"/>
</dbReference>
<dbReference type="AlphaFoldDB" id="A0ABD3HTL8"/>
<name>A0ABD3HTL8_9MARC</name>
<dbReference type="InterPro" id="IPR035669">
    <property type="entry name" value="SGNH_plant_lipase-like"/>
</dbReference>
<evidence type="ECO:0000256" key="3">
    <source>
        <dbReference type="SAM" id="SignalP"/>
    </source>
</evidence>
<sequence>MGLGFNMKLLFLSILASLLLSGAKCETTNFDGQESLLEESTHRLQVPALFVFGDSLLDAGTNNYFPSFLKADHEPYGKTHFHKPTGRWTNGRTVADFFAEKLGLNFPEPYLKPRSKGNILQGVNYASGGSGVFRTTGENQKVIPFPDQIFQFNQTRISIAETLKSAEAAEHLISKSLFLISIGANDLMGYIRSPQPPPFDLFLQNLTSTLEDKVSHLYRAGGRKFMLFGLAPLGCVPAILVATNSRDGKCYEPANKLATVFNTVLEQLVLLRFPKVFPEIKAIVGKSYETVEELVANGKAHGFTGGLNACCGYGLYNAEVQCGFSPDVIKNPTYNLCQDPGTHVFWDFYHPTERVYSIVAKKYWNGDVNVVAPMNLKTLILEFRNSPADLRVILCPKWISRAFTSTKCRLPSRFPISEFPS</sequence>
<dbReference type="Pfam" id="PF00657">
    <property type="entry name" value="Lipase_GDSL"/>
    <property type="match status" value="1"/>
</dbReference>